<name>A0A7X4LH69_9VIBR</name>
<organism evidence="2 3">
    <name type="scientific">Vibrio eleionomae</name>
    <dbReference type="NCBI Taxonomy" id="2653505"/>
    <lineage>
        <taxon>Bacteria</taxon>
        <taxon>Pseudomonadati</taxon>
        <taxon>Pseudomonadota</taxon>
        <taxon>Gammaproteobacteria</taxon>
        <taxon>Vibrionales</taxon>
        <taxon>Vibrionaceae</taxon>
        <taxon>Vibrio</taxon>
    </lineage>
</organism>
<keyword evidence="1" id="KW-0732">Signal</keyword>
<evidence type="ECO:0000313" key="3">
    <source>
        <dbReference type="Proteomes" id="UP000462621"/>
    </source>
</evidence>
<keyword evidence="3" id="KW-1185">Reference proteome</keyword>
<accession>A0A7X4LH69</accession>
<dbReference type="Proteomes" id="UP000462621">
    <property type="component" value="Unassembled WGS sequence"/>
</dbReference>
<evidence type="ECO:0000256" key="1">
    <source>
        <dbReference type="SAM" id="SignalP"/>
    </source>
</evidence>
<dbReference type="EMBL" id="WEKT01000002">
    <property type="protein sequence ID" value="MZI91875.1"/>
    <property type="molecule type" value="Genomic_DNA"/>
</dbReference>
<dbReference type="AlphaFoldDB" id="A0A7X4LH69"/>
<evidence type="ECO:0000313" key="2">
    <source>
        <dbReference type="EMBL" id="MZI91875.1"/>
    </source>
</evidence>
<comment type="caution">
    <text evidence="2">The sequence shown here is derived from an EMBL/GenBank/DDBJ whole genome shotgun (WGS) entry which is preliminary data.</text>
</comment>
<protein>
    <recommendedName>
        <fullName evidence="4">Lipoprotein</fullName>
    </recommendedName>
</protein>
<proteinExistence type="predicted"/>
<feature type="signal peptide" evidence="1">
    <location>
        <begin position="1"/>
        <end position="25"/>
    </location>
</feature>
<gene>
    <name evidence="2" type="ORF">F9817_01470</name>
</gene>
<dbReference type="RefSeq" id="WP_161153189.1">
    <property type="nucleotide sequence ID" value="NZ_WEKT01000002.1"/>
</dbReference>
<evidence type="ECO:0008006" key="4">
    <source>
        <dbReference type="Google" id="ProtNLM"/>
    </source>
</evidence>
<feature type="chain" id="PRO_5030962147" description="Lipoprotein" evidence="1">
    <location>
        <begin position="26"/>
        <end position="158"/>
    </location>
</feature>
<reference evidence="2 3" key="1">
    <citation type="submission" date="2019-10" db="EMBL/GenBank/DDBJ databases">
        <title>Vibrio sp. nov. isolated from a shrimp pond.</title>
        <authorList>
            <person name="Gomez-Gil B."/>
            <person name="Enciso-Ibarra J."/>
            <person name="Enciso-Ibarra K."/>
            <person name="Bolan-Mejia C."/>
        </authorList>
    </citation>
    <scope>NUCLEOTIDE SEQUENCE [LARGE SCALE GENOMIC DNA]</scope>
    <source>
        <strain evidence="2 3">CAIM 722</strain>
    </source>
</reference>
<dbReference type="PROSITE" id="PS51257">
    <property type="entry name" value="PROKAR_LIPOPROTEIN"/>
    <property type="match status" value="1"/>
</dbReference>
<sequence length="158" mass="17491">MKPILTLALCSAAVLSGCASHSASSKDEKSAQPQNSVEALKTWDDAYGNCIQQAKTSQYAFPKDNQWFNSLDQTKKKNVVVYLYQEKMYGCSADETTALKQALTNDGNDTLLKFFTSVNVFEKPNTKLIEGVDQQQISAFAKQVPVFNLAYAAKQLNF</sequence>